<dbReference type="Pfam" id="PF13692">
    <property type="entry name" value="Glyco_trans_1_4"/>
    <property type="match status" value="1"/>
</dbReference>
<dbReference type="PANTHER" id="PTHR12526">
    <property type="entry name" value="GLYCOSYLTRANSFERASE"/>
    <property type="match status" value="1"/>
</dbReference>
<comment type="caution">
    <text evidence="1">The sequence shown here is derived from an EMBL/GenBank/DDBJ whole genome shotgun (WGS) entry which is preliminary data.</text>
</comment>
<keyword evidence="2" id="KW-1185">Reference proteome</keyword>
<keyword evidence="1" id="KW-0808">Transferase</keyword>
<dbReference type="AlphaFoldDB" id="A0A7X2NIN9"/>
<dbReference type="Proteomes" id="UP000429958">
    <property type="component" value="Unassembled WGS sequence"/>
</dbReference>
<evidence type="ECO:0000313" key="1">
    <source>
        <dbReference type="EMBL" id="MSS35098.1"/>
    </source>
</evidence>
<dbReference type="PANTHER" id="PTHR12526:SF637">
    <property type="entry name" value="GLYCOSYLTRANSFERASE EPSF-RELATED"/>
    <property type="match status" value="1"/>
</dbReference>
<organism evidence="1 2">
    <name type="scientific">Clostridium porci</name>
    <dbReference type="NCBI Taxonomy" id="2605778"/>
    <lineage>
        <taxon>Bacteria</taxon>
        <taxon>Bacillati</taxon>
        <taxon>Bacillota</taxon>
        <taxon>Clostridia</taxon>
        <taxon>Eubacteriales</taxon>
        <taxon>Clostridiaceae</taxon>
        <taxon>Clostridium</taxon>
    </lineage>
</organism>
<dbReference type="Gene3D" id="3.40.50.2000">
    <property type="entry name" value="Glycogen Phosphorylase B"/>
    <property type="match status" value="2"/>
</dbReference>
<evidence type="ECO:0000313" key="2">
    <source>
        <dbReference type="Proteomes" id="UP000429958"/>
    </source>
</evidence>
<protein>
    <submittedName>
        <fullName evidence="1">Glycosyltransferase</fullName>
    </submittedName>
</protein>
<dbReference type="EMBL" id="VUMD01000001">
    <property type="protein sequence ID" value="MSS35098.1"/>
    <property type="molecule type" value="Genomic_DNA"/>
</dbReference>
<reference evidence="1 2" key="1">
    <citation type="submission" date="2019-08" db="EMBL/GenBank/DDBJ databases">
        <title>In-depth cultivation of the pig gut microbiome towards novel bacterial diversity and tailored functional studies.</title>
        <authorList>
            <person name="Wylensek D."/>
            <person name="Hitch T.C.A."/>
            <person name="Clavel T."/>
        </authorList>
    </citation>
    <scope>NUCLEOTIDE SEQUENCE [LARGE SCALE GENOMIC DNA]</scope>
    <source>
        <strain evidence="1 2">WCA-389-WT-23D1</strain>
    </source>
</reference>
<dbReference type="SUPFAM" id="SSF53756">
    <property type="entry name" value="UDP-Glycosyltransferase/glycogen phosphorylase"/>
    <property type="match status" value="1"/>
</dbReference>
<gene>
    <name evidence="1" type="ORF">FYJ39_00525</name>
</gene>
<accession>A0A7X2NIN9</accession>
<name>A0A7X2NIN9_9CLOT</name>
<dbReference type="GO" id="GO:0016740">
    <property type="term" value="F:transferase activity"/>
    <property type="evidence" value="ECO:0007669"/>
    <property type="project" value="UniProtKB-KW"/>
</dbReference>
<dbReference type="RefSeq" id="WP_154470515.1">
    <property type="nucleotide sequence ID" value="NZ_VUMD01000001.1"/>
</dbReference>
<proteinExistence type="predicted"/>
<sequence length="408" mass="47782">MNVLEVNFTDLDGRIFNGYDLHLSLNEIEGVNALQYVLNKDSTTESVRVFCSDPIIHQELLYLEQKNSISQLLAPYGRQLLREEAFRKADVVHLHILHNDVISLLDLPEIMDRDNVVWTIHDPWAVTGNCIHPLECRKWRTGCCNCEKLELPGRKMSVDNTSQMWKLKQKIFSRINPYIVVASDFMRKYIEESPLTSHWNRIFQIPFGVKEKYFETFSQKECRRRFGISMESFVIGFRMQEGEIKGCRYLLEALENLSDSLPIHLFAVGNQILPERIRRQYSYTGPVWFKEEDMIDFYRCLDVFVMPSLAESFGMMAIEAMACETAVICFKSTALEKITHAPEYGIAVEYKSSRQIGEAIRQLITDRNKLIIKKEQGKRFVERTYSYTTYVSRHLKLYEKIQKEAYKK</sequence>